<proteinExistence type="predicted"/>
<dbReference type="PANTHER" id="PTHR24252">
    <property type="entry name" value="ACROSIN-RELATED"/>
    <property type="match status" value="1"/>
</dbReference>
<dbReference type="InterPro" id="IPR018114">
    <property type="entry name" value="TRYPSIN_HIS"/>
</dbReference>
<protein>
    <submittedName>
        <fullName evidence="4">Serine protease 55</fullName>
    </submittedName>
</protein>
<dbReference type="PANTHER" id="PTHR24252:SF7">
    <property type="entry name" value="HYALIN"/>
    <property type="match status" value="1"/>
</dbReference>
<dbReference type="Proteomes" id="UP000664940">
    <property type="component" value="Unassembled WGS sequence"/>
</dbReference>
<keyword evidence="4" id="KW-0378">Hydrolase</keyword>
<dbReference type="Pfam" id="PF00089">
    <property type="entry name" value="Trypsin"/>
    <property type="match status" value="1"/>
</dbReference>
<dbReference type="PROSITE" id="PS00134">
    <property type="entry name" value="TRYPSIN_HIS"/>
    <property type="match status" value="1"/>
</dbReference>
<evidence type="ECO:0000313" key="4">
    <source>
        <dbReference type="EMBL" id="KAF6096414.1"/>
    </source>
</evidence>
<evidence type="ECO:0000313" key="5">
    <source>
        <dbReference type="Proteomes" id="UP000664940"/>
    </source>
</evidence>
<comment type="caution">
    <text evidence="4">The sequence shown here is derived from an EMBL/GenBank/DDBJ whole genome shotgun (WGS) entry which is preliminary data.</text>
</comment>
<keyword evidence="2" id="KW-0732">Signal</keyword>
<dbReference type="GO" id="GO:0004252">
    <property type="term" value="F:serine-type endopeptidase activity"/>
    <property type="evidence" value="ECO:0007669"/>
    <property type="project" value="InterPro"/>
</dbReference>
<dbReference type="SUPFAM" id="SSF50494">
    <property type="entry name" value="Trypsin-like serine proteases"/>
    <property type="match status" value="1"/>
</dbReference>
<dbReference type="Gene3D" id="2.40.10.10">
    <property type="entry name" value="Trypsin-like serine proteases"/>
    <property type="match status" value="1"/>
</dbReference>
<dbReference type="EMBL" id="JABVXQ010000008">
    <property type="protein sequence ID" value="KAF6096414.1"/>
    <property type="molecule type" value="Genomic_DNA"/>
</dbReference>
<evidence type="ECO:0000256" key="1">
    <source>
        <dbReference type="ARBA" id="ARBA00023157"/>
    </source>
</evidence>
<feature type="domain" description="Peptidase S1" evidence="3">
    <location>
        <begin position="35"/>
        <end position="83"/>
    </location>
</feature>
<gene>
    <name evidence="4" type="ORF">HJG60_015676</name>
</gene>
<dbReference type="PROSITE" id="PS50240">
    <property type="entry name" value="TRYPSIN_DOM"/>
    <property type="match status" value="1"/>
</dbReference>
<dbReference type="InterPro" id="IPR009003">
    <property type="entry name" value="Peptidase_S1_PA"/>
</dbReference>
<dbReference type="InterPro" id="IPR043504">
    <property type="entry name" value="Peptidase_S1_PA_chymotrypsin"/>
</dbReference>
<accession>A0A833ZM77</accession>
<dbReference type="InterPro" id="IPR001254">
    <property type="entry name" value="Trypsin_dom"/>
</dbReference>
<keyword evidence="1" id="KW-1015">Disulfide bond</keyword>
<organism evidence="4 5">
    <name type="scientific">Phyllostomus discolor</name>
    <name type="common">pale spear-nosed bat</name>
    <dbReference type="NCBI Taxonomy" id="89673"/>
    <lineage>
        <taxon>Eukaryota</taxon>
        <taxon>Metazoa</taxon>
        <taxon>Chordata</taxon>
        <taxon>Craniata</taxon>
        <taxon>Vertebrata</taxon>
        <taxon>Euteleostomi</taxon>
        <taxon>Mammalia</taxon>
        <taxon>Eutheria</taxon>
        <taxon>Laurasiatheria</taxon>
        <taxon>Chiroptera</taxon>
        <taxon>Yangochiroptera</taxon>
        <taxon>Phyllostomidae</taxon>
        <taxon>Phyllostominae</taxon>
        <taxon>Phyllostomus</taxon>
    </lineage>
</organism>
<feature type="chain" id="PRO_5032355990" evidence="2">
    <location>
        <begin position="16"/>
        <end position="83"/>
    </location>
</feature>
<evidence type="ECO:0000256" key="2">
    <source>
        <dbReference type="SAM" id="SignalP"/>
    </source>
</evidence>
<reference evidence="4 5" key="1">
    <citation type="journal article" date="2020" name="Nature">
        <title>Six reference-quality genomes reveal evolution of bat adaptations.</title>
        <authorList>
            <person name="Jebb D."/>
            <person name="Huang Z."/>
            <person name="Pippel M."/>
            <person name="Hughes G.M."/>
            <person name="Lavrichenko K."/>
            <person name="Devanna P."/>
            <person name="Winkler S."/>
            <person name="Jermiin L.S."/>
            <person name="Skirmuntt E.C."/>
            <person name="Katzourakis A."/>
            <person name="Burkitt-Gray L."/>
            <person name="Ray D.A."/>
            <person name="Sullivan K.A.M."/>
            <person name="Roscito J.G."/>
            <person name="Kirilenko B.M."/>
            <person name="Davalos L.M."/>
            <person name="Corthals A.P."/>
            <person name="Power M.L."/>
            <person name="Jones G."/>
            <person name="Ransome R.D."/>
            <person name="Dechmann D.K.N."/>
            <person name="Locatelli A.G."/>
            <person name="Puechmaille S.J."/>
            <person name="Fedrigo O."/>
            <person name="Jarvis E.D."/>
            <person name="Hiller M."/>
            <person name="Vernes S.C."/>
            <person name="Myers E.W."/>
            <person name="Teeling E.C."/>
        </authorList>
    </citation>
    <scope>NUCLEOTIDE SEQUENCE [LARGE SCALE GENOMIC DNA]</scope>
    <source>
        <strain evidence="4">Bat1K_MPI-CBG_1</strain>
    </source>
</reference>
<name>A0A833ZM77_9CHIR</name>
<evidence type="ECO:0000259" key="3">
    <source>
        <dbReference type="PROSITE" id="PS50240"/>
    </source>
</evidence>
<dbReference type="AlphaFoldDB" id="A0A833ZM77"/>
<dbReference type="GO" id="GO:0006508">
    <property type="term" value="P:proteolysis"/>
    <property type="evidence" value="ECO:0007669"/>
    <property type="project" value="UniProtKB-KW"/>
</dbReference>
<keyword evidence="4" id="KW-0645">Protease</keyword>
<feature type="signal peptide" evidence="2">
    <location>
        <begin position="1"/>
        <end position="15"/>
    </location>
</feature>
<sequence length="83" mass="9172">MLLLSVLLLMSRAQGAYPECGKRPVFEAGPQYSRIIEGKEAKVGEFPWLVSIQAGNEHFCGGTIIDEWWIVTAAHCVHSGELQ</sequence>